<dbReference type="Gene3D" id="3.30.60.30">
    <property type="match status" value="1"/>
</dbReference>
<sequence length="266" mass="29283">MWQRYGARSRLYIMKALSVCVLGGLALVGVGGQLFSATSAPNSATPLATEDHVGLYKLIRSSENAIRWMKAAVKDPLAEDELEESTTAGESGESIVFAHRTAERGFAWGPPGQNTSADAAKGNTTKSLTERVHSVLQVLYLGIRGLADRCKTLIQAGLTKVFAKKDPFLMRKYASESIEKQLDDLEKNNGSHGARDVMFACDDNMKPVCAVDVDSHYTIFQNECKMVQFNYRYGTNFSIHNKDVCMDLFASKPALFYQSPTIQPPV</sequence>
<name>A0A1B6MTS0_9HEMI</name>
<gene>
    <name evidence="1" type="ORF">g.15377</name>
</gene>
<evidence type="ECO:0000313" key="1">
    <source>
        <dbReference type="EMBL" id="JAT39321.1"/>
    </source>
</evidence>
<evidence type="ECO:0008006" key="2">
    <source>
        <dbReference type="Google" id="ProtNLM"/>
    </source>
</evidence>
<dbReference type="AlphaFoldDB" id="A0A1B6MTS0"/>
<organism evidence="1">
    <name type="scientific">Graphocephala atropunctata</name>
    <dbReference type="NCBI Taxonomy" id="36148"/>
    <lineage>
        <taxon>Eukaryota</taxon>
        <taxon>Metazoa</taxon>
        <taxon>Ecdysozoa</taxon>
        <taxon>Arthropoda</taxon>
        <taxon>Hexapoda</taxon>
        <taxon>Insecta</taxon>
        <taxon>Pterygota</taxon>
        <taxon>Neoptera</taxon>
        <taxon>Paraneoptera</taxon>
        <taxon>Hemiptera</taxon>
        <taxon>Auchenorrhyncha</taxon>
        <taxon>Membracoidea</taxon>
        <taxon>Cicadellidae</taxon>
        <taxon>Cicadellinae</taxon>
        <taxon>Cicadellini</taxon>
        <taxon>Graphocephala</taxon>
    </lineage>
</organism>
<reference evidence="1" key="1">
    <citation type="submission" date="2015-11" db="EMBL/GenBank/DDBJ databases">
        <title>De novo transcriptome assembly of four potential Pierce s Disease insect vectors from Arizona vineyards.</title>
        <authorList>
            <person name="Tassone E.E."/>
        </authorList>
    </citation>
    <scope>NUCLEOTIDE SEQUENCE</scope>
</reference>
<accession>A0A1B6MTS0</accession>
<proteinExistence type="predicted"/>
<protein>
    <recommendedName>
        <fullName evidence="2">Kazal-like domain-containing protein</fullName>
    </recommendedName>
</protein>
<dbReference type="EMBL" id="GEBQ01000656">
    <property type="protein sequence ID" value="JAT39321.1"/>
    <property type="molecule type" value="Transcribed_RNA"/>
</dbReference>